<dbReference type="GO" id="GO:0032259">
    <property type="term" value="P:methylation"/>
    <property type="evidence" value="ECO:0007669"/>
    <property type="project" value="UniProtKB-KW"/>
</dbReference>
<keyword evidence="3 7" id="KW-0808">Transferase</keyword>
<evidence type="ECO:0000256" key="5">
    <source>
        <dbReference type="ARBA" id="ARBA00022747"/>
    </source>
</evidence>
<reference evidence="9" key="1">
    <citation type="submission" date="2020-05" db="EMBL/GenBank/DDBJ databases">
        <title>Chitinophaga laudate sp. nov., isolated from a tropical peat swamp.</title>
        <authorList>
            <person name="Goh C.B.S."/>
            <person name="Lee M.S."/>
            <person name="Parimannan S."/>
            <person name="Pasbakhsh P."/>
            <person name="Yule C.M."/>
            <person name="Rajandas H."/>
            <person name="Loke S."/>
            <person name="Croft L."/>
            <person name="Tan J.B.L."/>
        </authorList>
    </citation>
    <scope>NUCLEOTIDE SEQUENCE</scope>
    <source>
        <strain evidence="9">Mgbs1</strain>
    </source>
</reference>
<comment type="caution">
    <text evidence="9">The sequence shown here is derived from an EMBL/GenBank/DDBJ whole genome shotgun (WGS) entry which is preliminary data.</text>
</comment>
<dbReference type="InterPro" id="IPR050750">
    <property type="entry name" value="C5-MTase"/>
</dbReference>
<evidence type="ECO:0000313" key="10">
    <source>
        <dbReference type="Proteomes" id="UP000281028"/>
    </source>
</evidence>
<evidence type="ECO:0000256" key="4">
    <source>
        <dbReference type="ARBA" id="ARBA00022691"/>
    </source>
</evidence>
<dbReference type="NCBIfam" id="TIGR00675">
    <property type="entry name" value="dcm"/>
    <property type="match status" value="1"/>
</dbReference>
<dbReference type="InterPro" id="IPR001525">
    <property type="entry name" value="C5_MeTfrase"/>
</dbReference>
<keyword evidence="5" id="KW-0680">Restriction system</keyword>
<keyword evidence="10" id="KW-1185">Reference proteome</keyword>
<evidence type="ECO:0000256" key="1">
    <source>
        <dbReference type="ARBA" id="ARBA00011975"/>
    </source>
</evidence>
<comment type="similarity">
    <text evidence="7 8">Belongs to the class I-like SAM-binding methyltransferase superfamily. C5-methyltransferase family.</text>
</comment>
<protein>
    <recommendedName>
        <fullName evidence="1">DNA (cytosine-5-)-methyltransferase</fullName>
        <ecNumber evidence="1">2.1.1.37</ecNumber>
    </recommendedName>
</protein>
<dbReference type="OrthoDB" id="32195at2"/>
<organism evidence="9 10">
    <name type="scientific">Chitinophaga solisilvae</name>
    <dbReference type="NCBI Taxonomy" id="1233460"/>
    <lineage>
        <taxon>Bacteria</taxon>
        <taxon>Pseudomonadati</taxon>
        <taxon>Bacteroidota</taxon>
        <taxon>Chitinophagia</taxon>
        <taxon>Chitinophagales</taxon>
        <taxon>Chitinophagaceae</taxon>
        <taxon>Chitinophaga</taxon>
    </lineage>
</organism>
<dbReference type="Gene3D" id="3.40.50.150">
    <property type="entry name" value="Vaccinia Virus protein VP39"/>
    <property type="match status" value="1"/>
</dbReference>
<dbReference type="PANTHER" id="PTHR46098">
    <property type="entry name" value="TRNA (CYTOSINE(38)-C(5))-METHYLTRANSFERASE"/>
    <property type="match status" value="1"/>
</dbReference>
<keyword evidence="2 7" id="KW-0489">Methyltransferase</keyword>
<dbReference type="InterPro" id="IPR029063">
    <property type="entry name" value="SAM-dependent_MTases_sf"/>
</dbReference>
<accession>A0A3S1DR16</accession>
<proteinExistence type="inferred from homology"/>
<dbReference type="GO" id="GO:0003886">
    <property type="term" value="F:DNA (cytosine-5-)-methyltransferase activity"/>
    <property type="evidence" value="ECO:0007669"/>
    <property type="project" value="UniProtKB-EC"/>
</dbReference>
<evidence type="ECO:0000256" key="3">
    <source>
        <dbReference type="ARBA" id="ARBA00022679"/>
    </source>
</evidence>
<dbReference type="EMBL" id="RIAR02000001">
    <property type="protein sequence ID" value="NSL90219.1"/>
    <property type="molecule type" value="Genomic_DNA"/>
</dbReference>
<dbReference type="AlphaFoldDB" id="A0A3S1DR16"/>
<keyword evidence="4 7" id="KW-0949">S-adenosyl-L-methionine</keyword>
<evidence type="ECO:0000256" key="2">
    <source>
        <dbReference type="ARBA" id="ARBA00022603"/>
    </source>
</evidence>
<dbReference type="Pfam" id="PF00145">
    <property type="entry name" value="DNA_methylase"/>
    <property type="match status" value="1"/>
</dbReference>
<name>A0A3S1DR16_9BACT</name>
<evidence type="ECO:0000256" key="6">
    <source>
        <dbReference type="ARBA" id="ARBA00047422"/>
    </source>
</evidence>
<evidence type="ECO:0000256" key="7">
    <source>
        <dbReference type="PROSITE-ProRule" id="PRU01016"/>
    </source>
</evidence>
<comment type="catalytic activity">
    <reaction evidence="6">
        <text>a 2'-deoxycytidine in DNA + S-adenosyl-L-methionine = a 5-methyl-2'-deoxycytidine in DNA + S-adenosyl-L-homocysteine + H(+)</text>
        <dbReference type="Rhea" id="RHEA:13681"/>
        <dbReference type="Rhea" id="RHEA-COMP:11369"/>
        <dbReference type="Rhea" id="RHEA-COMP:11370"/>
        <dbReference type="ChEBI" id="CHEBI:15378"/>
        <dbReference type="ChEBI" id="CHEBI:57856"/>
        <dbReference type="ChEBI" id="CHEBI:59789"/>
        <dbReference type="ChEBI" id="CHEBI:85452"/>
        <dbReference type="ChEBI" id="CHEBI:85454"/>
        <dbReference type="EC" id="2.1.1.37"/>
    </reaction>
</comment>
<gene>
    <name evidence="9" type="primary">dcm</name>
    <name evidence="9" type="ORF">ECE50_025515</name>
</gene>
<feature type="active site" evidence="7">
    <location>
        <position position="78"/>
    </location>
</feature>
<dbReference type="PROSITE" id="PS51679">
    <property type="entry name" value="SAM_MT_C5"/>
    <property type="match status" value="1"/>
</dbReference>
<dbReference type="GO" id="GO:0009307">
    <property type="term" value="P:DNA restriction-modification system"/>
    <property type="evidence" value="ECO:0007669"/>
    <property type="project" value="UniProtKB-KW"/>
</dbReference>
<dbReference type="SUPFAM" id="SSF53335">
    <property type="entry name" value="S-adenosyl-L-methionine-dependent methyltransferases"/>
    <property type="match status" value="1"/>
</dbReference>
<dbReference type="PRINTS" id="PR00105">
    <property type="entry name" value="C5METTRFRASE"/>
</dbReference>
<evidence type="ECO:0000313" key="9">
    <source>
        <dbReference type="EMBL" id="NSL90219.1"/>
    </source>
</evidence>
<dbReference type="PANTHER" id="PTHR46098:SF1">
    <property type="entry name" value="TRNA (CYTOSINE(38)-C(5))-METHYLTRANSFERASE"/>
    <property type="match status" value="1"/>
</dbReference>
<sequence>MKKNKIVAEFFAGIGLMRAGLERAGWATVLANDIDPIKRRLYLNHFKGSTDHFVLEDIHKLSADSIPNVDLATASFPCTDLSLAGRRAGLQGKHSSAFWGFVDILNGMGNRKPPFILLENVAGFLTSNKGEDFYSALSALNNLGYAVDAFIVDAVHFVPQSRVRLFIVGQLRDESKVEVRQDLTETDIRPTKLVKFINEHPQIRWCVNTNLPDLPDVNNNLKKIIDKVSKSSSLWWNADRVSYLLNQTFERHYSKILELKDAKNYAYLTAFRRVRDGKSMAEIRFDGIAGCLRTPKGGSARQILLEVGKGEVNIRLLTPSECAKLMGADDFTLSGTANEALFGFGDAVCVPVVTWIAEHYLNPGIENLHKKKKTDELYVATT</sequence>
<dbReference type="Proteomes" id="UP000281028">
    <property type="component" value="Unassembled WGS sequence"/>
</dbReference>
<dbReference type="EC" id="2.1.1.37" evidence="1"/>
<evidence type="ECO:0000256" key="8">
    <source>
        <dbReference type="RuleBase" id="RU000416"/>
    </source>
</evidence>